<dbReference type="Proteomes" id="UP001155840">
    <property type="component" value="Unassembled WGS sequence"/>
</dbReference>
<feature type="transmembrane region" description="Helical" evidence="6">
    <location>
        <begin position="250"/>
        <end position="270"/>
    </location>
</feature>
<evidence type="ECO:0000256" key="1">
    <source>
        <dbReference type="ARBA" id="ARBA00004370"/>
    </source>
</evidence>
<feature type="region of interest" description="Disordered" evidence="7">
    <location>
        <begin position="1"/>
        <end position="41"/>
    </location>
</feature>
<proteinExistence type="inferred from homology"/>
<evidence type="ECO:0000256" key="2">
    <source>
        <dbReference type="ARBA" id="ARBA00007165"/>
    </source>
</evidence>
<keyword evidence="3 6" id="KW-0812">Transmembrane</keyword>
<dbReference type="PANTHER" id="PTHR23427:SF2">
    <property type="entry name" value="SURFEIT LOCUS PROTEIN 1"/>
    <property type="match status" value="1"/>
</dbReference>
<accession>A0AA43ZHQ1</accession>
<evidence type="ECO:0000313" key="9">
    <source>
        <dbReference type="Proteomes" id="UP001155840"/>
    </source>
</evidence>
<name>A0AA43ZHQ1_9HYPH</name>
<dbReference type="RefSeq" id="WP_167130504.1">
    <property type="nucleotide sequence ID" value="NZ_JAANCM010000012.1"/>
</dbReference>
<comment type="similarity">
    <text evidence="2 6">Belongs to the SURF1 family.</text>
</comment>
<evidence type="ECO:0000256" key="7">
    <source>
        <dbReference type="SAM" id="MobiDB-lite"/>
    </source>
</evidence>
<reference evidence="8" key="1">
    <citation type="submission" date="2020-03" db="EMBL/GenBank/DDBJ databases">
        <title>Ferranicluibacter endophyticum gen. nov., sp. nov., a new genus isolated from Rubus ulmifolius Schott. stem.</title>
        <authorList>
            <person name="Roca-Couso R."/>
            <person name="Flores-Felix J.D."/>
            <person name="Igual J.M."/>
            <person name="Rivas R."/>
        </authorList>
    </citation>
    <scope>NUCLEOTIDE SEQUENCE</scope>
    <source>
        <strain evidence="8">CRRU44</strain>
    </source>
</reference>
<dbReference type="EMBL" id="JAANCM010000012">
    <property type="protein sequence ID" value="NHT78103.1"/>
    <property type="molecule type" value="Genomic_DNA"/>
</dbReference>
<keyword evidence="4 6" id="KW-1133">Transmembrane helix</keyword>
<keyword evidence="5 6" id="KW-0472">Membrane</keyword>
<dbReference type="PANTHER" id="PTHR23427">
    <property type="entry name" value="SURFEIT LOCUS PROTEIN"/>
    <property type="match status" value="1"/>
</dbReference>
<dbReference type="CDD" id="cd06662">
    <property type="entry name" value="SURF1"/>
    <property type="match status" value="1"/>
</dbReference>
<dbReference type="PROSITE" id="PS50895">
    <property type="entry name" value="SURF1"/>
    <property type="match status" value="1"/>
</dbReference>
<comment type="subcellular location">
    <subcellularLocation>
        <location evidence="6">Cell membrane</location>
        <topology evidence="6">Multi-pass membrane protein</topology>
    </subcellularLocation>
    <subcellularLocation>
        <location evidence="1">Membrane</location>
    </subcellularLocation>
</comment>
<dbReference type="GO" id="GO:0005886">
    <property type="term" value="C:plasma membrane"/>
    <property type="evidence" value="ECO:0007669"/>
    <property type="project" value="UniProtKB-SubCell"/>
</dbReference>
<dbReference type="AlphaFoldDB" id="A0AA43ZHQ1"/>
<organism evidence="8 9">
    <name type="scientific">Ferranicluibacter rubi</name>
    <dbReference type="NCBI Taxonomy" id="2715133"/>
    <lineage>
        <taxon>Bacteria</taxon>
        <taxon>Pseudomonadati</taxon>
        <taxon>Pseudomonadota</taxon>
        <taxon>Alphaproteobacteria</taxon>
        <taxon>Hyphomicrobiales</taxon>
        <taxon>Rhizobiaceae</taxon>
        <taxon>Ferranicluibacter</taxon>
    </lineage>
</organism>
<gene>
    <name evidence="8" type="ORF">G8E10_20585</name>
</gene>
<evidence type="ECO:0000256" key="6">
    <source>
        <dbReference type="RuleBase" id="RU363076"/>
    </source>
</evidence>
<evidence type="ECO:0000256" key="5">
    <source>
        <dbReference type="ARBA" id="ARBA00023136"/>
    </source>
</evidence>
<evidence type="ECO:0000256" key="3">
    <source>
        <dbReference type="ARBA" id="ARBA00022692"/>
    </source>
</evidence>
<evidence type="ECO:0000256" key="4">
    <source>
        <dbReference type="ARBA" id="ARBA00022989"/>
    </source>
</evidence>
<keyword evidence="9" id="KW-1185">Reference proteome</keyword>
<feature type="compositionally biased region" description="Basic and acidic residues" evidence="7">
    <location>
        <begin position="1"/>
        <end position="10"/>
    </location>
</feature>
<feature type="transmembrane region" description="Helical" evidence="6">
    <location>
        <begin position="47"/>
        <end position="67"/>
    </location>
</feature>
<dbReference type="InterPro" id="IPR045214">
    <property type="entry name" value="Surf1/Surf4"/>
</dbReference>
<dbReference type="Pfam" id="PF02104">
    <property type="entry name" value="SURF1"/>
    <property type="match status" value="1"/>
</dbReference>
<dbReference type="InterPro" id="IPR002994">
    <property type="entry name" value="Surf1/Shy1"/>
</dbReference>
<comment type="caution">
    <text evidence="8">The sequence shown here is derived from an EMBL/GenBank/DDBJ whole genome shotgun (WGS) entry which is preliminary data.</text>
</comment>
<evidence type="ECO:0000313" key="8">
    <source>
        <dbReference type="EMBL" id="NHT78103.1"/>
    </source>
</evidence>
<protein>
    <recommendedName>
        <fullName evidence="6">SURF1-like protein</fullName>
    </recommendedName>
</protein>
<keyword evidence="6" id="KW-1003">Cell membrane</keyword>
<sequence length="284" mass="30329">MSPDTPRRLDTAAGSPLRAAPPASGRSTEGHAADGGASSGRGSRRGLVLLGAVATFVTVVLLALGIWQVQRLFWKLDLIERVDARVHAAPVEAPRADQWSSITAGNDEYRHISVSGTFRHEAETLVQATTERGPGFWVVTPLVRDDGTAILVNRGFVPPDRRDPATRSAGNVSGSTHLVGLLRLSEPGGGFLRENDPSGNRWYSRDVAAIATARGLHQAAPYFIDADGTENPGGFPVGGLTRIVFPNNHLVYALTWFALAAMLIGAMLVIGRREWARASVDPEA</sequence>